<name>A0A068S394_9FUNG</name>
<feature type="region of interest" description="Disordered" evidence="1">
    <location>
        <begin position="49"/>
        <end position="73"/>
    </location>
</feature>
<reference evidence="2" key="1">
    <citation type="submission" date="2013-08" db="EMBL/GenBank/DDBJ databases">
        <title>Gene expansion shapes genome architecture in the human pathogen Lichtheimia corymbifera: an evolutionary genomics analysis in the ancient terrestrial Mucorales (Mucoromycotina).</title>
        <authorList>
            <person name="Schwartze V.U."/>
            <person name="Winter S."/>
            <person name="Shelest E."/>
            <person name="Marcet-Houben M."/>
            <person name="Horn F."/>
            <person name="Wehner S."/>
            <person name="Hoffmann K."/>
            <person name="Riege K."/>
            <person name="Sammeth M."/>
            <person name="Nowrousian M."/>
            <person name="Valiante V."/>
            <person name="Linde J."/>
            <person name="Jacobsen I.D."/>
            <person name="Marz M."/>
            <person name="Brakhage A.A."/>
            <person name="Gabaldon T."/>
            <person name="Bocker S."/>
            <person name="Voigt K."/>
        </authorList>
    </citation>
    <scope>NUCLEOTIDE SEQUENCE [LARGE SCALE GENOMIC DNA]</scope>
    <source>
        <strain evidence="2">FSU 9682</strain>
    </source>
</reference>
<dbReference type="Proteomes" id="UP000027586">
    <property type="component" value="Unassembled WGS sequence"/>
</dbReference>
<sequence>MDIGLLAMMFDDMILNDWCLKTSYFTRYSVAVIIIIQLHVLTRCGHNSPSRIKRHRSSVNPPLHNARPKDDRNLSPISMYLPHWSNSLYTSLL</sequence>
<gene>
    <name evidence="2" type="ORF">LCOR_06812.1</name>
</gene>
<dbReference type="VEuPathDB" id="FungiDB:LCOR_06812.1"/>
<evidence type="ECO:0000313" key="2">
    <source>
        <dbReference type="EMBL" id="CDH55696.1"/>
    </source>
</evidence>
<evidence type="ECO:0000313" key="3">
    <source>
        <dbReference type="Proteomes" id="UP000027586"/>
    </source>
</evidence>
<organism evidence="2 3">
    <name type="scientific">Lichtheimia corymbifera JMRC:FSU:9682</name>
    <dbReference type="NCBI Taxonomy" id="1263082"/>
    <lineage>
        <taxon>Eukaryota</taxon>
        <taxon>Fungi</taxon>
        <taxon>Fungi incertae sedis</taxon>
        <taxon>Mucoromycota</taxon>
        <taxon>Mucoromycotina</taxon>
        <taxon>Mucoromycetes</taxon>
        <taxon>Mucorales</taxon>
        <taxon>Lichtheimiaceae</taxon>
        <taxon>Lichtheimia</taxon>
    </lineage>
</organism>
<proteinExistence type="predicted"/>
<dbReference type="AlphaFoldDB" id="A0A068S394"/>
<comment type="caution">
    <text evidence="2">The sequence shown here is derived from an EMBL/GenBank/DDBJ whole genome shotgun (WGS) entry which is preliminary data.</text>
</comment>
<accession>A0A068S394</accession>
<keyword evidence="3" id="KW-1185">Reference proteome</keyword>
<dbReference type="EMBL" id="CBTN010000032">
    <property type="protein sequence ID" value="CDH55696.1"/>
    <property type="molecule type" value="Genomic_DNA"/>
</dbReference>
<evidence type="ECO:0000256" key="1">
    <source>
        <dbReference type="SAM" id="MobiDB-lite"/>
    </source>
</evidence>
<protein>
    <submittedName>
        <fullName evidence="2">Uncharacterized protein</fullName>
    </submittedName>
</protein>